<protein>
    <submittedName>
        <fullName evidence="9">Cycloidea-like protein</fullName>
    </submittedName>
</protein>
<dbReference type="InterPro" id="IPR005333">
    <property type="entry name" value="Transcription_factor_TCP"/>
</dbReference>
<reference evidence="9" key="1">
    <citation type="journal article" date="2018" name="Front. Plant Sci.">
        <title>Patterning the Asteraceae Capitulum: Duplications and Differential Expression of the Flower Symmetry CYC2-Like Genes.</title>
        <authorList>
            <person name="Chen J."/>
            <person name="Shen C.Z."/>
            <person name="Guo Y.P."/>
            <person name="Rao G.Y."/>
        </authorList>
    </citation>
    <scope>NUCLEOTIDE SEQUENCE</scope>
</reference>
<evidence type="ECO:0000259" key="8">
    <source>
        <dbReference type="PROSITE" id="PS51370"/>
    </source>
</evidence>
<dbReference type="PROSITE" id="PS51369">
    <property type="entry name" value="TCP"/>
    <property type="match status" value="1"/>
</dbReference>
<proteinExistence type="predicted"/>
<evidence type="ECO:0000259" key="7">
    <source>
        <dbReference type="PROSITE" id="PS51369"/>
    </source>
</evidence>
<dbReference type="PANTHER" id="PTHR31072">
    <property type="entry name" value="TRANSCRIPTION FACTOR TCP4-RELATED"/>
    <property type="match status" value="1"/>
</dbReference>
<evidence type="ECO:0000256" key="4">
    <source>
        <dbReference type="ARBA" id="ARBA00023125"/>
    </source>
</evidence>
<evidence type="ECO:0000313" key="9">
    <source>
        <dbReference type="EMBL" id="AXM05092.1"/>
    </source>
</evidence>
<evidence type="ECO:0000256" key="2">
    <source>
        <dbReference type="ARBA" id="ARBA00022473"/>
    </source>
</evidence>
<keyword evidence="3" id="KW-0805">Transcription regulation</keyword>
<feature type="domain" description="R" evidence="8">
    <location>
        <begin position="242"/>
        <end position="259"/>
    </location>
</feature>
<accession>A0A346D3S4</accession>
<dbReference type="InterPro" id="IPR017887">
    <property type="entry name" value="TF_TCP_subgr"/>
</dbReference>
<evidence type="ECO:0000256" key="1">
    <source>
        <dbReference type="ARBA" id="ARBA00004123"/>
    </source>
</evidence>
<sequence>MFSSNPFPHEIPSPILVSHPLNSFFDLEKDGLYFNHHQHNNNQFVSDSNFFHGFSPVPPPPVPDYIDHDSITQEFDAHKQQLQLDHHQVSGMQFCDNYNDLLESVVYPSKKKVVASKKDGHSKIYTAQGPRDRRVRLSIDIARKFFVLQDLLGFDKASKTLDWLFTKSKKAIKELIEETKHSSSSSVSTNQCEMAFLETIKGGSDEDNEGHKKSALKFLDGERKKMTQKCKSGFHAAHVAKDQSRAEARARARERTRQKLRVKELENALKKVPDDYSCHALSSSNTTLQSSSWGQFESPSDYNDILHESTLEQRFSVSSSLYAYDHNFVASDEWISQISSKEL</sequence>
<dbReference type="GO" id="GO:2000032">
    <property type="term" value="P:regulation of secondary shoot formation"/>
    <property type="evidence" value="ECO:0007669"/>
    <property type="project" value="TreeGrafter"/>
</dbReference>
<keyword evidence="6" id="KW-0539">Nucleus</keyword>
<dbReference type="EMBL" id="MG593507">
    <property type="protein sequence ID" value="AXM05092.1"/>
    <property type="molecule type" value="Genomic_DNA"/>
</dbReference>
<evidence type="ECO:0000256" key="3">
    <source>
        <dbReference type="ARBA" id="ARBA00023015"/>
    </source>
</evidence>
<organism evidence="9">
    <name type="scientific">Tagetes patula</name>
    <name type="common">French marigold</name>
    <dbReference type="NCBI Taxonomy" id="55843"/>
    <lineage>
        <taxon>Eukaryota</taxon>
        <taxon>Viridiplantae</taxon>
        <taxon>Streptophyta</taxon>
        <taxon>Embryophyta</taxon>
        <taxon>Tracheophyta</taxon>
        <taxon>Spermatophyta</taxon>
        <taxon>Magnoliopsida</taxon>
        <taxon>eudicotyledons</taxon>
        <taxon>Gunneridae</taxon>
        <taxon>Pentapetalae</taxon>
        <taxon>asterids</taxon>
        <taxon>campanulids</taxon>
        <taxon>Asterales</taxon>
        <taxon>Asteraceae</taxon>
        <taxon>Asteroideae</taxon>
        <taxon>Heliantheae alliance</taxon>
        <taxon>Tageteae</taxon>
        <taxon>Tagetes</taxon>
    </lineage>
</organism>
<evidence type="ECO:0000256" key="6">
    <source>
        <dbReference type="ARBA" id="ARBA00023242"/>
    </source>
</evidence>
<comment type="subcellular location">
    <subcellularLocation>
        <location evidence="1">Nucleus</location>
    </subcellularLocation>
</comment>
<dbReference type="AlphaFoldDB" id="A0A346D3S4"/>
<evidence type="ECO:0000256" key="5">
    <source>
        <dbReference type="ARBA" id="ARBA00023163"/>
    </source>
</evidence>
<dbReference type="GO" id="GO:0003700">
    <property type="term" value="F:DNA-binding transcription factor activity"/>
    <property type="evidence" value="ECO:0007669"/>
    <property type="project" value="InterPro"/>
</dbReference>
<keyword evidence="4" id="KW-0238">DNA-binding</keyword>
<dbReference type="PROSITE" id="PS51370">
    <property type="entry name" value="R"/>
    <property type="match status" value="1"/>
</dbReference>
<keyword evidence="2" id="KW-0217">Developmental protein</keyword>
<dbReference type="GO" id="GO:0005634">
    <property type="term" value="C:nucleus"/>
    <property type="evidence" value="ECO:0007669"/>
    <property type="project" value="UniProtKB-SubCell"/>
</dbReference>
<dbReference type="Pfam" id="PF03634">
    <property type="entry name" value="TCP"/>
    <property type="match status" value="1"/>
</dbReference>
<dbReference type="GO" id="GO:0043565">
    <property type="term" value="F:sequence-specific DNA binding"/>
    <property type="evidence" value="ECO:0007669"/>
    <property type="project" value="TreeGrafter"/>
</dbReference>
<dbReference type="InterPro" id="IPR017888">
    <property type="entry name" value="CYC/TB1_R_domain"/>
</dbReference>
<feature type="domain" description="TCP" evidence="7">
    <location>
        <begin position="117"/>
        <end position="175"/>
    </location>
</feature>
<keyword evidence="5" id="KW-0804">Transcription</keyword>
<dbReference type="PANTHER" id="PTHR31072:SF224">
    <property type="entry name" value="TRANSCRIPTION FACTOR TCP1"/>
    <property type="match status" value="1"/>
</dbReference>
<name>A0A346D3S4_TAGPA</name>